<evidence type="ECO:0000313" key="3">
    <source>
        <dbReference type="Proteomes" id="UP000310108"/>
    </source>
</evidence>
<accession>A0A4U6X530</accession>
<dbReference type="EMBL" id="PJEX01000387">
    <property type="protein sequence ID" value="TKW50520.1"/>
    <property type="molecule type" value="Genomic_DNA"/>
</dbReference>
<gene>
    <name evidence="2" type="ORF">CTA1_1522</name>
</gene>
<name>A0A4U6X530_9PEZI</name>
<evidence type="ECO:0000313" key="2">
    <source>
        <dbReference type="EMBL" id="TKW50520.1"/>
    </source>
</evidence>
<protein>
    <submittedName>
        <fullName evidence="2">Uncharacterized protein</fullName>
    </submittedName>
</protein>
<comment type="caution">
    <text evidence="2">The sequence shown here is derived from an EMBL/GenBank/DDBJ whole genome shotgun (WGS) entry which is preliminary data.</text>
</comment>
<organism evidence="2 3">
    <name type="scientific">Colletotrichum tanaceti</name>
    <dbReference type="NCBI Taxonomy" id="1306861"/>
    <lineage>
        <taxon>Eukaryota</taxon>
        <taxon>Fungi</taxon>
        <taxon>Dikarya</taxon>
        <taxon>Ascomycota</taxon>
        <taxon>Pezizomycotina</taxon>
        <taxon>Sordariomycetes</taxon>
        <taxon>Hypocreomycetidae</taxon>
        <taxon>Glomerellales</taxon>
        <taxon>Glomerellaceae</taxon>
        <taxon>Colletotrichum</taxon>
        <taxon>Colletotrichum destructivum species complex</taxon>
    </lineage>
</organism>
<dbReference type="Proteomes" id="UP000310108">
    <property type="component" value="Unassembled WGS sequence"/>
</dbReference>
<dbReference type="AlphaFoldDB" id="A0A4U6X530"/>
<dbReference type="STRING" id="1306861.A0A4U6X530"/>
<evidence type="ECO:0000256" key="1">
    <source>
        <dbReference type="SAM" id="MobiDB-lite"/>
    </source>
</evidence>
<keyword evidence="3" id="KW-1185">Reference proteome</keyword>
<dbReference type="OrthoDB" id="4851079at2759"/>
<sequence length="868" mass="98867">MSAPSPAKGTPCMTARVIREWTQDDVDRLEKQGFISGHLHRGIQGYILQPDRLVQNQYYIFQPLIEDENGWHFLHPNEDYQNAVFVHKNYIELGEPQLPMPRIVGIDKPFNVAKARKNMESPLAQFITAFLETCVATGDSLQISGVSGEQIGLLKRENGILNMTNRIIEGMKTANTFDMFKNGLPSLKDLIMKGKKIHDFARADKQKLENMLTLYVIVYFFNDPTSPALVQALIYGGRTIRGWERFKEHDTNIRSATPVIGGTNHYETVKRIRREEVEKGNKCGHVYIPIALMKKPQLSDTARSFQAWAEQTIISLFRSYHPGILRMPDELHNYSHFWSSAVAQKLTEIVLKLTWSNDPQRPAEFPKFGPKATPGLMHGLNWSSPVMEMFHDEAGLWTRILVKDVHGTPLYWQFRGPPRRVRDDKYVNEADRKTIGLLSRRMPSGMGHSSDQQFFRISLRQDAGESWPVKPGEYVVPVVEIMCDPDAIHPHVYAAVPDVGGFDCWAQARRVAIRVEYLDERGDTYSRYCRPRRIFCFYKSLPASHGTPEQIHCLERGWSRIMSLMATFIWDWQNRPGGLPSDIIDSWKARVRAIEYDLFTQTFKVAVMKKEPMGRPKLLSFDDTLQRMRNLYGNIAIGYPKWTEGVVANRSQGIQGQLNDFDSWEQRDRTANAGNKGYGSLATASDAAAVAKAVADISDLTLNNRRAMPDPHPGQKFAYTRQFRNCNLISGRSGKDTETCRTTSVPGYPPVNGQEPKTCPFCSRLRRFCTYTIGVELWANIEGEEKKHWKGLTVFESEGVHWKRPLLIGKFKGVEQVVYDATAFDADDEVEEDAGQEWSAHGRQKSNKKVDDGEGEVDFNDDIKFLDA</sequence>
<feature type="region of interest" description="Disordered" evidence="1">
    <location>
        <begin position="830"/>
        <end position="861"/>
    </location>
</feature>
<proteinExistence type="predicted"/>
<reference evidence="2 3" key="1">
    <citation type="journal article" date="2019" name="PLoS ONE">
        <title>Comparative genome analysis indicates high evolutionary potential of pathogenicity genes in Colletotrichum tanaceti.</title>
        <authorList>
            <person name="Lelwala R.V."/>
            <person name="Korhonen P.K."/>
            <person name="Young N.D."/>
            <person name="Scott J.B."/>
            <person name="Ades P.A."/>
            <person name="Gasser R.B."/>
            <person name="Taylor P.W.J."/>
        </authorList>
    </citation>
    <scope>NUCLEOTIDE SEQUENCE [LARGE SCALE GENOMIC DNA]</scope>
    <source>
        <strain evidence="2">BRIP57314</strain>
    </source>
</reference>